<organism evidence="1 2">
    <name type="scientific">Melia azedarach</name>
    <name type="common">Chinaberry tree</name>
    <dbReference type="NCBI Taxonomy" id="155640"/>
    <lineage>
        <taxon>Eukaryota</taxon>
        <taxon>Viridiplantae</taxon>
        <taxon>Streptophyta</taxon>
        <taxon>Embryophyta</taxon>
        <taxon>Tracheophyta</taxon>
        <taxon>Spermatophyta</taxon>
        <taxon>Magnoliopsida</taxon>
        <taxon>eudicotyledons</taxon>
        <taxon>Gunneridae</taxon>
        <taxon>Pentapetalae</taxon>
        <taxon>rosids</taxon>
        <taxon>malvids</taxon>
        <taxon>Sapindales</taxon>
        <taxon>Meliaceae</taxon>
        <taxon>Melia</taxon>
    </lineage>
</organism>
<evidence type="ECO:0000313" key="2">
    <source>
        <dbReference type="Proteomes" id="UP001164539"/>
    </source>
</evidence>
<protein>
    <submittedName>
        <fullName evidence="1">Kynurenine formamidase</fullName>
    </submittedName>
</protein>
<accession>A0ACC1XXV6</accession>
<gene>
    <name evidence="1" type="ORF">OWV82_011305</name>
</gene>
<proteinExistence type="predicted"/>
<evidence type="ECO:0000313" key="1">
    <source>
        <dbReference type="EMBL" id="KAJ4716261.1"/>
    </source>
</evidence>
<reference evidence="1 2" key="1">
    <citation type="journal article" date="2023" name="Science">
        <title>Complex scaffold remodeling in plant triterpene biosynthesis.</title>
        <authorList>
            <person name="De La Pena R."/>
            <person name="Hodgson H."/>
            <person name="Liu J.C."/>
            <person name="Stephenson M.J."/>
            <person name="Martin A.C."/>
            <person name="Owen C."/>
            <person name="Harkess A."/>
            <person name="Leebens-Mack J."/>
            <person name="Jimenez L.E."/>
            <person name="Osbourn A."/>
            <person name="Sattely E.S."/>
        </authorList>
    </citation>
    <scope>NUCLEOTIDE SEQUENCE [LARGE SCALE GENOMIC DNA]</scope>
    <source>
        <strain evidence="2">cv. JPN11</strain>
        <tissue evidence="1">Leaf</tissue>
    </source>
</reference>
<keyword evidence="2" id="KW-1185">Reference proteome</keyword>
<name>A0ACC1XXV6_MELAZ</name>
<sequence>MAKYCPFMLVLMTVFFFFFFFFFTVLSVAENTATCSDCWLSDSDKLARPILREVYDNGRIYDISHRYSKEMAYFEGMGYHLWLQASMKNGSIGNLSELKLNMHAGTHVDAPGHVFDDYFDAGFDVDSLDLDVLNGPGLLVDVPRDKNITAEVMKSLNIPKGVRRVLFRTLNTDRRLMFKTEFDSSFAGFMEDGARWLVENTDIKLVGTDYMSVAAVDEQLETHHVFLKDRDIILVEGLKLDDVPEGIYSIHCLPLRLFGSEGSPIRCILIK</sequence>
<comment type="caution">
    <text evidence="1">The sequence shown here is derived from an EMBL/GenBank/DDBJ whole genome shotgun (WGS) entry which is preliminary data.</text>
</comment>
<dbReference type="Proteomes" id="UP001164539">
    <property type="component" value="Chromosome 6"/>
</dbReference>
<dbReference type="EMBL" id="CM051399">
    <property type="protein sequence ID" value="KAJ4716261.1"/>
    <property type="molecule type" value="Genomic_DNA"/>
</dbReference>